<reference evidence="2 3" key="1">
    <citation type="submission" date="2019-08" db="EMBL/GenBank/DDBJ databases">
        <title>Bioinformatics analysis of the strain L3 and L5.</title>
        <authorList>
            <person name="Li X."/>
        </authorList>
    </citation>
    <scope>NUCLEOTIDE SEQUENCE [LARGE SCALE GENOMIC DNA]</scope>
    <source>
        <strain evidence="2 3">L5</strain>
    </source>
</reference>
<keyword evidence="1" id="KW-0479">Metal-binding</keyword>
<comment type="caution">
    <text evidence="2">The sequence shown here is derived from an EMBL/GenBank/DDBJ whole genome shotgun (WGS) entry which is preliminary data.</text>
</comment>
<dbReference type="PANTHER" id="PTHR42905">
    <property type="entry name" value="PHOSPHOENOLPYRUVATE CARBOXYLASE"/>
    <property type="match status" value="1"/>
</dbReference>
<dbReference type="InterPro" id="IPR039556">
    <property type="entry name" value="ICL/PEPM"/>
</dbReference>
<proteinExistence type="predicted"/>
<keyword evidence="3" id="KW-1185">Reference proteome</keyword>
<accession>A0A7V7KGJ4</accession>
<dbReference type="AlphaFoldDB" id="A0A7V7KGJ4"/>
<dbReference type="SUPFAM" id="SSF51621">
    <property type="entry name" value="Phosphoenolpyruvate/pyruvate domain"/>
    <property type="match status" value="1"/>
</dbReference>
<evidence type="ECO:0000256" key="1">
    <source>
        <dbReference type="ARBA" id="ARBA00022723"/>
    </source>
</evidence>
<gene>
    <name evidence="2" type="ORF">F0A17_08290</name>
</gene>
<protein>
    <submittedName>
        <fullName evidence="2">Isocitrate lyase/PEP mutase family protein</fullName>
    </submittedName>
</protein>
<name>A0A7V7KGJ4_9GAMM</name>
<dbReference type="Pfam" id="PF13714">
    <property type="entry name" value="PEP_mutase"/>
    <property type="match status" value="1"/>
</dbReference>
<dbReference type="GO" id="GO:0046872">
    <property type="term" value="F:metal ion binding"/>
    <property type="evidence" value="ECO:0007669"/>
    <property type="project" value="UniProtKB-KW"/>
</dbReference>
<evidence type="ECO:0000313" key="2">
    <source>
        <dbReference type="EMBL" id="KAA0012919.1"/>
    </source>
</evidence>
<dbReference type="CDD" id="cd00377">
    <property type="entry name" value="ICL_PEPM"/>
    <property type="match status" value="1"/>
</dbReference>
<dbReference type="PANTHER" id="PTHR42905:SF5">
    <property type="entry name" value="CARBOXYVINYL-CARBOXYPHOSPHONATE PHOSPHORYLMUTASE, CHLOROPLASTIC"/>
    <property type="match status" value="1"/>
</dbReference>
<dbReference type="Proteomes" id="UP000486760">
    <property type="component" value="Unassembled WGS sequence"/>
</dbReference>
<dbReference type="RefSeq" id="WP_149327873.1">
    <property type="nucleotide sequence ID" value="NZ_VTPY01000003.1"/>
</dbReference>
<evidence type="ECO:0000313" key="3">
    <source>
        <dbReference type="Proteomes" id="UP000486760"/>
    </source>
</evidence>
<keyword evidence="2" id="KW-0456">Lyase</keyword>
<organism evidence="2 3">
    <name type="scientific">Billgrantia pellis</name>
    <dbReference type="NCBI Taxonomy" id="2606936"/>
    <lineage>
        <taxon>Bacteria</taxon>
        <taxon>Pseudomonadati</taxon>
        <taxon>Pseudomonadota</taxon>
        <taxon>Gammaproteobacteria</taxon>
        <taxon>Oceanospirillales</taxon>
        <taxon>Halomonadaceae</taxon>
        <taxon>Billgrantia</taxon>
    </lineage>
</organism>
<dbReference type="GO" id="GO:0016833">
    <property type="term" value="F:oxo-acid-lyase activity"/>
    <property type="evidence" value="ECO:0007669"/>
    <property type="project" value="UniProtKB-ARBA"/>
</dbReference>
<dbReference type="Gene3D" id="3.20.20.60">
    <property type="entry name" value="Phosphoenolpyruvate-binding domains"/>
    <property type="match status" value="1"/>
</dbReference>
<dbReference type="InterPro" id="IPR015813">
    <property type="entry name" value="Pyrv/PenolPyrv_kinase-like_dom"/>
</dbReference>
<dbReference type="EMBL" id="VTPY01000003">
    <property type="protein sequence ID" value="KAA0012919.1"/>
    <property type="molecule type" value="Genomic_DNA"/>
</dbReference>
<sequence length="307" mass="33482">MTTAVTRRPGYPLGLAQAQGRSARLRELINRETLTMAPGCFDCLTARLVAEAGFPAAYITGSGVSMSALGAPDIGVISFAEVAERARRIADVVEIPIICDVDTGYGGPLNVVRTVRELERAGVSAMQIEDQTWPKKCGHELGRKLVDITEMEGRIKAAVDARDDADVMIIARTDARTGHGLAEALDRAMAYREAGADIIFVESPESQAEMRQINQRLQCPTLANMVEGGRTPFLDSATLTALGYRLAIYPNSLTRLFGFQGAKLLATLAKSGSTEPMRDQMLDHHGLWSLFDYSEWTSLEERFTEPS</sequence>
<dbReference type="InterPro" id="IPR040442">
    <property type="entry name" value="Pyrv_kinase-like_dom_sf"/>
</dbReference>